<proteinExistence type="predicted"/>
<evidence type="ECO:0000256" key="6">
    <source>
        <dbReference type="SAM" id="MobiDB-lite"/>
    </source>
</evidence>
<dbReference type="SMART" id="SM00105">
    <property type="entry name" value="ArfGap"/>
    <property type="match status" value="1"/>
</dbReference>
<dbReference type="GO" id="GO:0008270">
    <property type="term" value="F:zinc ion binding"/>
    <property type="evidence" value="ECO:0007669"/>
    <property type="project" value="UniProtKB-KW"/>
</dbReference>
<dbReference type="PRINTS" id="PR00405">
    <property type="entry name" value="REVINTRACTNG"/>
</dbReference>
<feature type="compositionally biased region" description="Basic and acidic residues" evidence="6">
    <location>
        <begin position="142"/>
        <end position="151"/>
    </location>
</feature>
<evidence type="ECO:0000256" key="2">
    <source>
        <dbReference type="ARBA" id="ARBA00022723"/>
    </source>
</evidence>
<dbReference type="PROSITE" id="PS50115">
    <property type="entry name" value="ARFGAP"/>
    <property type="match status" value="1"/>
</dbReference>
<keyword evidence="4" id="KW-0862">Zinc</keyword>
<dbReference type="CDD" id="cd08830">
    <property type="entry name" value="ArfGap_ArfGap1"/>
    <property type="match status" value="1"/>
</dbReference>
<evidence type="ECO:0000256" key="5">
    <source>
        <dbReference type="PROSITE-ProRule" id="PRU00288"/>
    </source>
</evidence>
<sequence length="450" mass="49573">MPNWTVDPANKKRLLALQKDGANKKCFDCDAPNPQWASPKYGIFICLECAGVHRGLGVHISFVRSISMDQFKPDEMERMEKGGNQRAHEFFDKAGMARDTPIKQKYNSVVARNYMNYLTSEIEGTEYVPEKEGATPSVAPSKSRDSSRSGESDLTPQGSNVAFFEGLGAKNASRSADVRPSEGGKYSGFGNTPAPVSSNNRPGATITMDNFQADPLGTLTKGWGLFSKTVSQMSTEVNNQYIKPTVQNIQESEYTKTALEHAQKLGETVQKESKRGLDRFHEFVEGNEGDPQGYSRPGESRNLIQYEDESDEDPFSHLKPKGKSNMTGFGKTADGEDWGEWNEWDDDGVEDEDEDEQVAKVTKDAVPPAAAPSATEAPKAKKPSAKERALAAKAEAEKAAKEAEAKEKTEKVDGAEEKEAEKVEEQDKEPLEEVEPEAEPEMEPKSKKDD</sequence>
<dbReference type="SUPFAM" id="SSF57863">
    <property type="entry name" value="ArfGap/RecO-like zinc finger"/>
    <property type="match status" value="1"/>
</dbReference>
<feature type="region of interest" description="Disordered" evidence="6">
    <location>
        <begin position="127"/>
        <end position="159"/>
    </location>
</feature>
<dbReference type="Gene3D" id="1.10.220.150">
    <property type="entry name" value="Arf GTPase activating protein"/>
    <property type="match status" value="1"/>
</dbReference>
<dbReference type="VEuPathDB" id="FungiDB:YALI1_C03988g"/>
<dbReference type="GO" id="GO:0000139">
    <property type="term" value="C:Golgi membrane"/>
    <property type="evidence" value="ECO:0007669"/>
    <property type="project" value="TreeGrafter"/>
</dbReference>
<dbReference type="Proteomes" id="UP000182444">
    <property type="component" value="Chromosome 1C"/>
</dbReference>
<dbReference type="EMBL" id="KZ858971">
    <property type="protein sequence ID" value="RDW26936.1"/>
    <property type="molecule type" value="Genomic_DNA"/>
</dbReference>
<reference evidence="9 11" key="2">
    <citation type="submission" date="2018-07" db="EMBL/GenBank/DDBJ databases">
        <title>Draft Genome Assemblies for Five Robust Yarrowia lipolytica Strains Exhibiting High Lipid Production and Pentose Sugar Utilization and Sugar Alcohol Secretion from Undetoxified Lignocellulosic Biomass Hydrolysates.</title>
        <authorList>
            <consortium name="DOE Joint Genome Institute"/>
            <person name="Walker C."/>
            <person name="Ryu S."/>
            <person name="Na H."/>
            <person name="Zane M."/>
            <person name="LaButti K."/>
            <person name="Lipzen A."/>
            <person name="Haridas S."/>
            <person name="Barry K."/>
            <person name="Grigoriev I.V."/>
            <person name="Quarterman J."/>
            <person name="Slininger P."/>
            <person name="Dien B."/>
            <person name="Trinh C.T."/>
        </authorList>
    </citation>
    <scope>NUCLEOTIDE SEQUENCE [LARGE SCALE GENOMIC DNA]</scope>
    <source>
        <strain evidence="9 11">YB392</strain>
    </source>
</reference>
<dbReference type="VEuPathDB" id="FungiDB:YALI0_C02959g"/>
<dbReference type="Proteomes" id="UP000256601">
    <property type="component" value="Unassembled WGS sequence"/>
</dbReference>
<feature type="compositionally biased region" description="Acidic residues" evidence="6">
    <location>
        <begin position="335"/>
        <end position="356"/>
    </location>
</feature>
<dbReference type="GO" id="GO:0005096">
    <property type="term" value="F:GTPase activator activity"/>
    <property type="evidence" value="ECO:0007669"/>
    <property type="project" value="UniProtKB-KW"/>
</dbReference>
<dbReference type="InterPro" id="IPR001164">
    <property type="entry name" value="ArfGAP_dom"/>
</dbReference>
<dbReference type="OrthoDB" id="983479at2759"/>
<organism evidence="8 10">
    <name type="scientific">Yarrowia lipolytica</name>
    <name type="common">Candida lipolytica</name>
    <dbReference type="NCBI Taxonomy" id="4952"/>
    <lineage>
        <taxon>Eukaryota</taxon>
        <taxon>Fungi</taxon>
        <taxon>Dikarya</taxon>
        <taxon>Ascomycota</taxon>
        <taxon>Saccharomycotina</taxon>
        <taxon>Dipodascomycetes</taxon>
        <taxon>Dipodascales</taxon>
        <taxon>Dipodascales incertae sedis</taxon>
        <taxon>Yarrowia</taxon>
    </lineage>
</organism>
<dbReference type="InterPro" id="IPR037278">
    <property type="entry name" value="ARFGAP/RecO"/>
</dbReference>
<evidence type="ECO:0000313" key="10">
    <source>
        <dbReference type="Proteomes" id="UP000182444"/>
    </source>
</evidence>
<feature type="compositionally biased region" description="Low complexity" evidence="6">
    <location>
        <begin position="364"/>
        <end position="377"/>
    </location>
</feature>
<name>A0A1D8N9E8_YARLL</name>
<dbReference type="GeneID" id="2909055"/>
<dbReference type="PANTHER" id="PTHR46395">
    <property type="entry name" value="ADP-RIBOSYLATION FACTOR GTPASE-ACTIVATING PROTEIN 1"/>
    <property type="match status" value="1"/>
</dbReference>
<dbReference type="FunFam" id="1.10.220.150:FF:000014">
    <property type="entry name" value="ADP-ribosylation factor GTPase-activating protein"/>
    <property type="match status" value="1"/>
</dbReference>
<dbReference type="PANTHER" id="PTHR46395:SF1">
    <property type="entry name" value="ADP-RIBOSYLATION FACTOR GTPASE-ACTIVATING PROTEIN 1"/>
    <property type="match status" value="1"/>
</dbReference>
<evidence type="ECO:0000256" key="4">
    <source>
        <dbReference type="ARBA" id="ARBA00022833"/>
    </source>
</evidence>
<keyword evidence="1" id="KW-0343">GTPase activation</keyword>
<protein>
    <recommendedName>
        <fullName evidence="7">Arf-GAP domain-containing protein</fullName>
    </recommendedName>
</protein>
<keyword evidence="2" id="KW-0479">Metal-binding</keyword>
<keyword evidence="3 5" id="KW-0863">Zinc-finger</keyword>
<feature type="compositionally biased region" description="Acidic residues" evidence="6">
    <location>
        <begin position="432"/>
        <end position="441"/>
    </location>
</feature>
<evidence type="ECO:0000259" key="7">
    <source>
        <dbReference type="PROSITE" id="PS50115"/>
    </source>
</evidence>
<evidence type="ECO:0000256" key="1">
    <source>
        <dbReference type="ARBA" id="ARBA00022468"/>
    </source>
</evidence>
<evidence type="ECO:0000313" key="8">
    <source>
        <dbReference type="EMBL" id="AOW02262.1"/>
    </source>
</evidence>
<feature type="compositionally biased region" description="Basic and acidic residues" evidence="6">
    <location>
        <begin position="384"/>
        <end position="431"/>
    </location>
</feature>
<dbReference type="KEGG" id="yli:2909055"/>
<dbReference type="Pfam" id="PF01412">
    <property type="entry name" value="ArfGap"/>
    <property type="match status" value="1"/>
</dbReference>
<evidence type="ECO:0000313" key="9">
    <source>
        <dbReference type="EMBL" id="RDW26936.1"/>
    </source>
</evidence>
<evidence type="ECO:0000256" key="3">
    <source>
        <dbReference type="ARBA" id="ARBA00022771"/>
    </source>
</evidence>
<dbReference type="GO" id="GO:0032012">
    <property type="term" value="P:regulation of ARF protein signal transduction"/>
    <property type="evidence" value="ECO:0007669"/>
    <property type="project" value="TreeGrafter"/>
</dbReference>
<feature type="domain" description="Arf-GAP" evidence="7">
    <location>
        <begin position="11"/>
        <end position="127"/>
    </location>
</feature>
<feature type="region of interest" description="Disordered" evidence="6">
    <location>
        <begin position="171"/>
        <end position="198"/>
    </location>
</feature>
<accession>A0A1D8N9E8</accession>
<reference evidence="8 10" key="1">
    <citation type="journal article" date="2016" name="PLoS ONE">
        <title>Sequence Assembly of Yarrowia lipolytica Strain W29/CLIB89 Shows Transposable Element Diversity.</title>
        <authorList>
            <person name="Magnan C."/>
            <person name="Yu J."/>
            <person name="Chang I."/>
            <person name="Jahn E."/>
            <person name="Kanomata Y."/>
            <person name="Wu J."/>
            <person name="Zeller M."/>
            <person name="Oakes M."/>
            <person name="Baldi P."/>
            <person name="Sandmeyer S."/>
        </authorList>
    </citation>
    <scope>NUCLEOTIDE SEQUENCE [LARGE SCALE GENOMIC DNA]</scope>
    <source>
        <strain evidence="8">CLIB89</strain>
        <strain evidence="10">CLIB89(W29)</strain>
    </source>
</reference>
<feature type="region of interest" description="Disordered" evidence="6">
    <location>
        <begin position="265"/>
        <end position="450"/>
    </location>
</feature>
<dbReference type="eggNOG" id="KOG0704">
    <property type="taxonomic scope" value="Eukaryota"/>
</dbReference>
<dbReference type="GO" id="GO:0030100">
    <property type="term" value="P:regulation of endocytosis"/>
    <property type="evidence" value="ECO:0007669"/>
    <property type="project" value="TreeGrafter"/>
</dbReference>
<dbReference type="RefSeq" id="XP_501380.1">
    <property type="nucleotide sequence ID" value="XM_501380.1"/>
</dbReference>
<dbReference type="InterPro" id="IPR038508">
    <property type="entry name" value="ArfGAP_dom_sf"/>
</dbReference>
<gene>
    <name evidence="9" type="ORF">B0I71DRAFT_173910</name>
    <name evidence="8" type="ORF">YALI1_C03988g</name>
</gene>
<evidence type="ECO:0000313" key="11">
    <source>
        <dbReference type="Proteomes" id="UP000256601"/>
    </source>
</evidence>
<dbReference type="AlphaFoldDB" id="A0A1D8N9E8"/>
<dbReference type="EMBL" id="CP017555">
    <property type="protein sequence ID" value="AOW02262.1"/>
    <property type="molecule type" value="Genomic_DNA"/>
</dbReference>
<feature type="compositionally biased region" description="Basic and acidic residues" evidence="6">
    <location>
        <begin position="265"/>
        <end position="284"/>
    </location>
</feature>